<organism evidence="7 8">
    <name type="scientific">Sphingomonas insulae</name>
    <dbReference type="NCBI Taxonomy" id="424800"/>
    <lineage>
        <taxon>Bacteria</taxon>
        <taxon>Pseudomonadati</taxon>
        <taxon>Pseudomonadota</taxon>
        <taxon>Alphaproteobacteria</taxon>
        <taxon>Sphingomonadales</taxon>
        <taxon>Sphingomonadaceae</taxon>
        <taxon>Sphingomonas</taxon>
    </lineage>
</organism>
<keyword evidence="8" id="KW-1185">Reference proteome</keyword>
<evidence type="ECO:0000313" key="7">
    <source>
        <dbReference type="EMBL" id="GAA0664842.1"/>
    </source>
</evidence>
<reference evidence="7 8" key="1">
    <citation type="journal article" date="2019" name="Int. J. Syst. Evol. Microbiol.">
        <title>The Global Catalogue of Microorganisms (GCM) 10K type strain sequencing project: providing services to taxonomists for standard genome sequencing and annotation.</title>
        <authorList>
            <consortium name="The Broad Institute Genomics Platform"/>
            <consortium name="The Broad Institute Genome Sequencing Center for Infectious Disease"/>
            <person name="Wu L."/>
            <person name="Ma J."/>
        </authorList>
    </citation>
    <scope>NUCLEOTIDE SEQUENCE [LARGE SCALE GENOMIC DNA]</scope>
    <source>
        <strain evidence="7 8">JCM 14603</strain>
    </source>
</reference>
<evidence type="ECO:0000313" key="8">
    <source>
        <dbReference type="Proteomes" id="UP001500238"/>
    </source>
</evidence>
<feature type="transmembrane region" description="Helical" evidence="5">
    <location>
        <begin position="383"/>
        <end position="406"/>
    </location>
</feature>
<dbReference type="Gene3D" id="1.20.1250.20">
    <property type="entry name" value="MFS general substrate transporter like domains"/>
    <property type="match status" value="2"/>
</dbReference>
<feature type="transmembrane region" description="Helical" evidence="5">
    <location>
        <begin position="169"/>
        <end position="193"/>
    </location>
</feature>
<feature type="transmembrane region" description="Helical" evidence="5">
    <location>
        <begin position="297"/>
        <end position="314"/>
    </location>
</feature>
<feature type="transmembrane region" description="Helical" evidence="5">
    <location>
        <begin position="264"/>
        <end position="285"/>
    </location>
</feature>
<dbReference type="Proteomes" id="UP001500238">
    <property type="component" value="Unassembled WGS sequence"/>
</dbReference>
<comment type="subcellular location">
    <subcellularLocation>
        <location evidence="1">Membrane</location>
        <topology evidence="1">Multi-pass membrane protein</topology>
    </subcellularLocation>
</comment>
<dbReference type="Pfam" id="PF07690">
    <property type="entry name" value="MFS_1"/>
    <property type="match status" value="1"/>
</dbReference>
<comment type="caution">
    <text evidence="7">The sequence shown here is derived from an EMBL/GenBank/DDBJ whole genome shotgun (WGS) entry which is preliminary data.</text>
</comment>
<evidence type="ECO:0000256" key="2">
    <source>
        <dbReference type="ARBA" id="ARBA00022692"/>
    </source>
</evidence>
<dbReference type="SUPFAM" id="SSF103473">
    <property type="entry name" value="MFS general substrate transporter"/>
    <property type="match status" value="1"/>
</dbReference>
<accession>A0ABN1HRY5</accession>
<dbReference type="EMBL" id="BAAAES010000007">
    <property type="protein sequence ID" value="GAA0664842.1"/>
    <property type="molecule type" value="Genomic_DNA"/>
</dbReference>
<dbReference type="PANTHER" id="PTHR11662:SF285">
    <property type="entry name" value="HEXURONATE TRANSPORTER"/>
    <property type="match status" value="1"/>
</dbReference>
<proteinExistence type="predicted"/>
<feature type="domain" description="Major facilitator superfamily (MFS) profile" evidence="6">
    <location>
        <begin position="20"/>
        <end position="410"/>
    </location>
</feature>
<evidence type="ECO:0000256" key="5">
    <source>
        <dbReference type="SAM" id="Phobius"/>
    </source>
</evidence>
<keyword evidence="2 5" id="KW-0812">Transmembrane</keyword>
<evidence type="ECO:0000256" key="4">
    <source>
        <dbReference type="ARBA" id="ARBA00023136"/>
    </source>
</evidence>
<feature type="transmembrane region" description="Helical" evidence="5">
    <location>
        <begin position="352"/>
        <end position="371"/>
    </location>
</feature>
<gene>
    <name evidence="7" type="ORF">GCM10009102_12980</name>
</gene>
<keyword evidence="3 5" id="KW-1133">Transmembrane helix</keyword>
<dbReference type="PROSITE" id="PS50850">
    <property type="entry name" value="MFS"/>
    <property type="match status" value="1"/>
</dbReference>
<dbReference type="CDD" id="cd17319">
    <property type="entry name" value="MFS_ExuT_GudP_like"/>
    <property type="match status" value="1"/>
</dbReference>
<dbReference type="InterPro" id="IPR036259">
    <property type="entry name" value="MFS_trans_sf"/>
</dbReference>
<dbReference type="InterPro" id="IPR050382">
    <property type="entry name" value="MFS_Na/Anion_cotransporter"/>
</dbReference>
<name>A0ABN1HRY5_9SPHN</name>
<feature type="transmembrane region" description="Helical" evidence="5">
    <location>
        <begin position="18"/>
        <end position="38"/>
    </location>
</feature>
<feature type="transmembrane region" description="Helical" evidence="5">
    <location>
        <begin position="58"/>
        <end position="78"/>
    </location>
</feature>
<dbReference type="PANTHER" id="PTHR11662">
    <property type="entry name" value="SOLUTE CARRIER FAMILY 17"/>
    <property type="match status" value="1"/>
</dbReference>
<evidence type="ECO:0000259" key="6">
    <source>
        <dbReference type="PROSITE" id="PS50850"/>
    </source>
</evidence>
<evidence type="ECO:0000256" key="3">
    <source>
        <dbReference type="ARBA" id="ARBA00022989"/>
    </source>
</evidence>
<dbReference type="InterPro" id="IPR011701">
    <property type="entry name" value="MFS"/>
</dbReference>
<evidence type="ECO:0000256" key="1">
    <source>
        <dbReference type="ARBA" id="ARBA00004141"/>
    </source>
</evidence>
<feature type="transmembrane region" description="Helical" evidence="5">
    <location>
        <begin position="224"/>
        <end position="244"/>
    </location>
</feature>
<dbReference type="InterPro" id="IPR020846">
    <property type="entry name" value="MFS_dom"/>
</dbReference>
<sequence>MTQGAHAGQGVDHSARRWAIVALAFTAIMLNYVDRQIIALLKPTLQAEFGWSDRDYSHMASAFQFCAAVSFLGTGWFIDRIGLRRGFAIGVAGWSLAGMAHAFVSSVAGFVGVRALLGAAESIGTPAQVKTAATYFPPEQRSLMLGIGNMASNFGAVAAPLAIPPLALWLGWRAAFLITGGLGFVWVVAWLAVTPRTGSTASSTADAPAGKVPWAAMLRDRRQWAIIAAKALSDQCWWFLLFFMPDLFHRMFGLSQGQLGLPIAFIYLLAALGALSGGLLPTWLLRRGVDMNRARKGSMLLYALLILPVPLVLLTGNAWVAASLLGLGLFAHQGFSTNVFGMTADIFPSRMIGTAIGIGAFAGNLSGMAMIEGAGFSLDKGYGYAPLLIVCGGSYLVALALVHLLVPRLTLAEPGAAREMPFGH</sequence>
<dbReference type="RefSeq" id="WP_163958916.1">
    <property type="nucleotide sequence ID" value="NZ_BAAAES010000007.1"/>
</dbReference>
<keyword evidence="4 5" id="KW-0472">Membrane</keyword>
<protein>
    <submittedName>
        <fullName evidence="7">MFS transporter</fullName>
    </submittedName>
</protein>